<dbReference type="Proteomes" id="UP000184268">
    <property type="component" value="Unassembled WGS sequence"/>
</dbReference>
<evidence type="ECO:0000313" key="2">
    <source>
        <dbReference type="Proteomes" id="UP000184268"/>
    </source>
</evidence>
<protein>
    <submittedName>
        <fullName evidence="1">Uncharacterized protein</fullName>
    </submittedName>
</protein>
<organism evidence="1 2">
    <name type="scientific">Ferrimonas marina</name>
    <dbReference type="NCBI Taxonomy" id="299255"/>
    <lineage>
        <taxon>Bacteria</taxon>
        <taxon>Pseudomonadati</taxon>
        <taxon>Pseudomonadota</taxon>
        <taxon>Gammaproteobacteria</taxon>
        <taxon>Alteromonadales</taxon>
        <taxon>Ferrimonadaceae</taxon>
        <taxon>Ferrimonas</taxon>
    </lineage>
</organism>
<reference evidence="2" key="1">
    <citation type="submission" date="2016-11" db="EMBL/GenBank/DDBJ databases">
        <authorList>
            <person name="Varghese N."/>
            <person name="Submissions S."/>
        </authorList>
    </citation>
    <scope>NUCLEOTIDE SEQUENCE [LARGE SCALE GENOMIC DNA]</scope>
    <source>
        <strain evidence="2">DSM 16917</strain>
    </source>
</reference>
<dbReference type="EMBL" id="FQXG01000003">
    <property type="protein sequence ID" value="SHH57668.1"/>
    <property type="molecule type" value="Genomic_DNA"/>
</dbReference>
<keyword evidence="2" id="KW-1185">Reference proteome</keyword>
<proteinExistence type="predicted"/>
<gene>
    <name evidence="1" type="ORF">SAMN02745129_2398</name>
</gene>
<dbReference type="AlphaFoldDB" id="A0A1M5U400"/>
<accession>A0A1M5U400</accession>
<evidence type="ECO:0000313" key="1">
    <source>
        <dbReference type="EMBL" id="SHH57668.1"/>
    </source>
</evidence>
<sequence length="238" mass="26197">MAETNVELTLLKSSLAHAAFATNNELAEQSSHSIHASVDNTEIVRFVFEGAEDGQIFVDEALAAANIPHVIQIEAYNHDPGCAESHTLTATGEFTHQTLAGHQRYPDAQALAEALALDDAQLRIAVEKEVARCNLIHWPTQATRYHTAALSEKAAQPKTVEFLTAYFTVVLVADGQGVTVLDVDQDNDHDLTDFALVDTDFRTRNFWEAKRMALDTAASRSIHYVPFSSRYGADNQQD</sequence>
<name>A0A1M5U400_9GAMM</name>
<dbReference type="RefSeq" id="WP_067655638.1">
    <property type="nucleotide sequence ID" value="NZ_FQXG01000003.1"/>
</dbReference>